<dbReference type="PANTHER" id="PTHR30055">
    <property type="entry name" value="HTH-TYPE TRANSCRIPTIONAL REGULATOR RUTR"/>
    <property type="match status" value="1"/>
</dbReference>
<accession>A0ABV5KUW0</accession>
<reference evidence="4 5" key="1">
    <citation type="submission" date="2024-09" db="EMBL/GenBank/DDBJ databases">
        <authorList>
            <person name="Sun Q."/>
            <person name="Mori K."/>
        </authorList>
    </citation>
    <scope>NUCLEOTIDE SEQUENCE [LARGE SCALE GENOMIC DNA]</scope>
    <source>
        <strain evidence="4 5">TISTR 2452</strain>
    </source>
</reference>
<dbReference type="Gene3D" id="1.10.10.60">
    <property type="entry name" value="Homeodomain-like"/>
    <property type="match status" value="1"/>
</dbReference>
<gene>
    <name evidence="4" type="ORF">ACFFSY_24060</name>
</gene>
<keyword evidence="1 2" id="KW-0238">DNA-binding</keyword>
<dbReference type="PRINTS" id="PR00455">
    <property type="entry name" value="HTHTETR"/>
</dbReference>
<dbReference type="InterPro" id="IPR036271">
    <property type="entry name" value="Tet_transcr_reg_TetR-rel_C_sf"/>
</dbReference>
<dbReference type="Proteomes" id="UP001589747">
    <property type="component" value="Unassembled WGS sequence"/>
</dbReference>
<name>A0ABV5KUW0_9BACL</name>
<protein>
    <submittedName>
        <fullName evidence="4">TetR/AcrR family transcriptional regulator</fullName>
    </submittedName>
</protein>
<dbReference type="PROSITE" id="PS50977">
    <property type="entry name" value="HTH_TETR_2"/>
    <property type="match status" value="1"/>
</dbReference>
<dbReference type="SUPFAM" id="SSF46689">
    <property type="entry name" value="Homeodomain-like"/>
    <property type="match status" value="1"/>
</dbReference>
<dbReference type="SUPFAM" id="SSF48498">
    <property type="entry name" value="Tetracyclin repressor-like, C-terminal domain"/>
    <property type="match status" value="1"/>
</dbReference>
<dbReference type="Gene3D" id="1.10.357.10">
    <property type="entry name" value="Tetracycline Repressor, domain 2"/>
    <property type="match status" value="1"/>
</dbReference>
<sequence>MANAYEPWIEELLRIESEGERMTAKQRRIVESAVEVFAEKGFAASSTSEIAQRAGVAEGTIFRHYKTKKDLLLSIVTPGIVKLLAPFLLREFKNVLETGYDSYEQFLRAFIENRIAFVEENASMLKIVLQELPFHPDLQRTLEEVVVSQVLERVTRVVKKFQGEGQLIGLPPLTVIRLSIGTIMGYILMRSFLTQRGAGWDDAAERQATIDFILKGLAP</sequence>
<feature type="DNA-binding region" description="H-T-H motif" evidence="2">
    <location>
        <begin position="46"/>
        <end position="65"/>
    </location>
</feature>
<dbReference type="RefSeq" id="WP_377498897.1">
    <property type="nucleotide sequence ID" value="NZ_JBHMDO010000039.1"/>
</dbReference>
<dbReference type="InterPro" id="IPR050109">
    <property type="entry name" value="HTH-type_TetR-like_transc_reg"/>
</dbReference>
<dbReference type="Pfam" id="PF00440">
    <property type="entry name" value="TetR_N"/>
    <property type="match status" value="1"/>
</dbReference>
<feature type="domain" description="HTH tetR-type" evidence="3">
    <location>
        <begin position="23"/>
        <end position="83"/>
    </location>
</feature>
<evidence type="ECO:0000259" key="3">
    <source>
        <dbReference type="PROSITE" id="PS50977"/>
    </source>
</evidence>
<dbReference type="InterPro" id="IPR001647">
    <property type="entry name" value="HTH_TetR"/>
</dbReference>
<organism evidence="4 5">
    <name type="scientific">Paenibacillus aurantiacus</name>
    <dbReference type="NCBI Taxonomy" id="1936118"/>
    <lineage>
        <taxon>Bacteria</taxon>
        <taxon>Bacillati</taxon>
        <taxon>Bacillota</taxon>
        <taxon>Bacilli</taxon>
        <taxon>Bacillales</taxon>
        <taxon>Paenibacillaceae</taxon>
        <taxon>Paenibacillus</taxon>
    </lineage>
</organism>
<proteinExistence type="predicted"/>
<evidence type="ECO:0000313" key="4">
    <source>
        <dbReference type="EMBL" id="MFB9329022.1"/>
    </source>
</evidence>
<dbReference type="EMBL" id="JBHMDO010000039">
    <property type="protein sequence ID" value="MFB9329022.1"/>
    <property type="molecule type" value="Genomic_DNA"/>
</dbReference>
<comment type="caution">
    <text evidence="4">The sequence shown here is derived from an EMBL/GenBank/DDBJ whole genome shotgun (WGS) entry which is preliminary data.</text>
</comment>
<keyword evidence="5" id="KW-1185">Reference proteome</keyword>
<dbReference type="InterPro" id="IPR009057">
    <property type="entry name" value="Homeodomain-like_sf"/>
</dbReference>
<evidence type="ECO:0000256" key="2">
    <source>
        <dbReference type="PROSITE-ProRule" id="PRU00335"/>
    </source>
</evidence>
<evidence type="ECO:0000256" key="1">
    <source>
        <dbReference type="ARBA" id="ARBA00023125"/>
    </source>
</evidence>
<evidence type="ECO:0000313" key="5">
    <source>
        <dbReference type="Proteomes" id="UP001589747"/>
    </source>
</evidence>
<dbReference type="PANTHER" id="PTHR30055:SF222">
    <property type="entry name" value="REGULATORY PROTEIN"/>
    <property type="match status" value="1"/>
</dbReference>